<comment type="caution">
    <text evidence="5">The sequence shown here is derived from an EMBL/GenBank/DDBJ whole genome shotgun (WGS) entry which is preliminary data.</text>
</comment>
<evidence type="ECO:0000259" key="4">
    <source>
        <dbReference type="PROSITE" id="PS50067"/>
    </source>
</evidence>
<dbReference type="InterPro" id="IPR027417">
    <property type="entry name" value="P-loop_NTPase"/>
</dbReference>
<dbReference type="Gene3D" id="3.40.850.10">
    <property type="entry name" value="Kinesin motor domain"/>
    <property type="match status" value="1"/>
</dbReference>
<gene>
    <name evidence="5" type="ORF">B296_00056646</name>
</gene>
<protein>
    <recommendedName>
        <fullName evidence="4">Kinesin motor domain-containing protein</fullName>
    </recommendedName>
</protein>
<dbReference type="PANTHER" id="PTHR47972:SF4">
    <property type="entry name" value="KINESIN-LIKE PROTEIN KIN-14L"/>
    <property type="match status" value="1"/>
</dbReference>
<sequence length="132" mass="14916">CCSFCLREGDCDHRHKLEAQEKELMELKELLSETRVQFITLQTQLQNDFTELGRQVIACHCIVAIPTLIFSREIYTLEIMNCSGNGGLSIPNASMRGVQSTADVLNLMKLGEKNRAFSSTAMNHRSSRSHRL</sequence>
<accession>A0A426XUB4</accession>
<feature type="non-terminal residue" evidence="5">
    <location>
        <position position="1"/>
    </location>
</feature>
<dbReference type="SUPFAM" id="SSF52540">
    <property type="entry name" value="P-loop containing nucleoside triphosphate hydrolases"/>
    <property type="match status" value="1"/>
</dbReference>
<reference evidence="5 6" key="1">
    <citation type="journal article" date="2014" name="Agronomy (Basel)">
        <title>A Draft Genome Sequence for Ensete ventricosum, the Drought-Tolerant Tree Against Hunger.</title>
        <authorList>
            <person name="Harrison J."/>
            <person name="Moore K.A."/>
            <person name="Paszkiewicz K."/>
            <person name="Jones T."/>
            <person name="Grant M."/>
            <person name="Ambacheew D."/>
            <person name="Muzemil S."/>
            <person name="Studholme D.J."/>
        </authorList>
    </citation>
    <scope>NUCLEOTIDE SEQUENCE [LARGE SCALE GENOMIC DNA]</scope>
</reference>
<dbReference type="Pfam" id="PF00225">
    <property type="entry name" value="Kinesin"/>
    <property type="match status" value="1"/>
</dbReference>
<dbReference type="GO" id="GO:0003777">
    <property type="term" value="F:microtubule motor activity"/>
    <property type="evidence" value="ECO:0007669"/>
    <property type="project" value="InterPro"/>
</dbReference>
<evidence type="ECO:0000256" key="2">
    <source>
        <dbReference type="ARBA" id="ARBA00023175"/>
    </source>
</evidence>
<keyword evidence="2" id="KW-0505">Motor protein</keyword>
<dbReference type="InterPro" id="IPR001752">
    <property type="entry name" value="Kinesin_motor_dom"/>
</dbReference>
<name>A0A426XUB4_ENSVE</name>
<dbReference type="AlphaFoldDB" id="A0A426XUB4"/>
<organism evidence="5 6">
    <name type="scientific">Ensete ventricosum</name>
    <name type="common">Abyssinian banana</name>
    <name type="synonym">Musa ensete</name>
    <dbReference type="NCBI Taxonomy" id="4639"/>
    <lineage>
        <taxon>Eukaryota</taxon>
        <taxon>Viridiplantae</taxon>
        <taxon>Streptophyta</taxon>
        <taxon>Embryophyta</taxon>
        <taxon>Tracheophyta</taxon>
        <taxon>Spermatophyta</taxon>
        <taxon>Magnoliopsida</taxon>
        <taxon>Liliopsida</taxon>
        <taxon>Zingiberales</taxon>
        <taxon>Musaceae</taxon>
        <taxon>Ensete</taxon>
    </lineage>
</organism>
<dbReference type="PROSITE" id="PS50067">
    <property type="entry name" value="KINESIN_MOTOR_2"/>
    <property type="match status" value="1"/>
</dbReference>
<dbReference type="PANTHER" id="PTHR47972">
    <property type="entry name" value="KINESIN-LIKE PROTEIN KLP-3"/>
    <property type="match status" value="1"/>
</dbReference>
<dbReference type="GO" id="GO:0008017">
    <property type="term" value="F:microtubule binding"/>
    <property type="evidence" value="ECO:0007669"/>
    <property type="project" value="InterPro"/>
</dbReference>
<dbReference type="GO" id="GO:0005874">
    <property type="term" value="C:microtubule"/>
    <property type="evidence" value="ECO:0007669"/>
    <property type="project" value="UniProtKB-KW"/>
</dbReference>
<feature type="domain" description="Kinesin motor" evidence="4">
    <location>
        <begin position="1"/>
        <end position="132"/>
    </location>
</feature>
<dbReference type="InterPro" id="IPR027640">
    <property type="entry name" value="Kinesin-like_fam"/>
</dbReference>
<evidence type="ECO:0000256" key="3">
    <source>
        <dbReference type="PROSITE-ProRule" id="PRU00283"/>
    </source>
</evidence>
<proteinExistence type="inferred from homology"/>
<dbReference type="InterPro" id="IPR036961">
    <property type="entry name" value="Kinesin_motor_dom_sf"/>
</dbReference>
<evidence type="ECO:0000313" key="5">
    <source>
        <dbReference type="EMBL" id="RRT43093.1"/>
    </source>
</evidence>
<keyword evidence="1" id="KW-0493">Microtubule</keyword>
<evidence type="ECO:0000313" key="6">
    <source>
        <dbReference type="Proteomes" id="UP000287651"/>
    </source>
</evidence>
<dbReference type="EMBL" id="AMZH03017370">
    <property type="protein sequence ID" value="RRT43093.1"/>
    <property type="molecule type" value="Genomic_DNA"/>
</dbReference>
<evidence type="ECO:0000256" key="1">
    <source>
        <dbReference type="ARBA" id="ARBA00022701"/>
    </source>
</evidence>
<comment type="caution">
    <text evidence="3">Lacks conserved residue(s) required for the propagation of feature annotation.</text>
</comment>
<comment type="similarity">
    <text evidence="3">Belongs to the TRAFAC class myosin-kinesin ATPase superfamily. Kinesin family.</text>
</comment>
<dbReference type="Proteomes" id="UP000287651">
    <property type="component" value="Unassembled WGS sequence"/>
</dbReference>
<dbReference type="GO" id="GO:0005524">
    <property type="term" value="F:ATP binding"/>
    <property type="evidence" value="ECO:0007669"/>
    <property type="project" value="InterPro"/>
</dbReference>
<dbReference type="GO" id="GO:0007018">
    <property type="term" value="P:microtubule-based movement"/>
    <property type="evidence" value="ECO:0007669"/>
    <property type="project" value="InterPro"/>
</dbReference>